<dbReference type="GO" id="GO:0009253">
    <property type="term" value="P:peptidoglycan catabolic process"/>
    <property type="evidence" value="ECO:0007669"/>
    <property type="project" value="InterPro"/>
</dbReference>
<dbReference type="Pfam" id="PF01510">
    <property type="entry name" value="Amidase_2"/>
    <property type="match status" value="1"/>
</dbReference>
<evidence type="ECO:0000313" key="4">
    <source>
        <dbReference type="Proteomes" id="UP000627573"/>
    </source>
</evidence>
<gene>
    <name evidence="3" type="ORF">I3517_19615</name>
</gene>
<dbReference type="InterPro" id="IPR050570">
    <property type="entry name" value="Cell_wall_metabolism_enzyme"/>
</dbReference>
<accession>A0A8I1D832</accession>
<dbReference type="GO" id="GO:0008745">
    <property type="term" value="F:N-acetylmuramoyl-L-alanine amidase activity"/>
    <property type="evidence" value="ECO:0007669"/>
    <property type="project" value="InterPro"/>
</dbReference>
<dbReference type="InterPro" id="IPR036505">
    <property type="entry name" value="Amidase/PGRP_sf"/>
</dbReference>
<dbReference type="PANTHER" id="PTHR21666">
    <property type="entry name" value="PEPTIDASE-RELATED"/>
    <property type="match status" value="1"/>
</dbReference>
<comment type="caution">
    <text evidence="3">The sequence shown here is derived from an EMBL/GenBank/DDBJ whole genome shotgun (WGS) entry which is preliminary data.</text>
</comment>
<dbReference type="CDD" id="cd12797">
    <property type="entry name" value="M23_peptidase"/>
    <property type="match status" value="1"/>
</dbReference>
<dbReference type="Gene3D" id="3.40.80.10">
    <property type="entry name" value="Peptidoglycan recognition protein-like"/>
    <property type="match status" value="1"/>
</dbReference>
<name>A0A8I1D832_RHOER</name>
<dbReference type="AlphaFoldDB" id="A0A8I1D832"/>
<dbReference type="Pfam" id="PF01551">
    <property type="entry name" value="Peptidase_M23"/>
    <property type="match status" value="1"/>
</dbReference>
<reference evidence="3 4" key="1">
    <citation type="submission" date="2020-12" db="EMBL/GenBank/DDBJ databases">
        <title>Draft genome sequence of furan degrading bacterial strain FUR100.</title>
        <authorList>
            <person name="Woiski C."/>
        </authorList>
    </citation>
    <scope>NUCLEOTIDE SEQUENCE [LARGE SCALE GENOMIC DNA]</scope>
    <source>
        <strain evidence="3 4">FUR100</strain>
    </source>
</reference>
<dbReference type="SUPFAM" id="SSF55846">
    <property type="entry name" value="N-acetylmuramoyl-L-alanine amidase-like"/>
    <property type="match status" value="1"/>
</dbReference>
<dbReference type="GO" id="GO:0004222">
    <property type="term" value="F:metalloendopeptidase activity"/>
    <property type="evidence" value="ECO:0007669"/>
    <property type="project" value="TreeGrafter"/>
</dbReference>
<dbReference type="InterPro" id="IPR002502">
    <property type="entry name" value="Amidase_domain"/>
</dbReference>
<evidence type="ECO:0000313" key="3">
    <source>
        <dbReference type="EMBL" id="MBH5144812.1"/>
    </source>
</evidence>
<feature type="domain" description="M23ase beta-sheet core" evidence="2">
    <location>
        <begin position="25"/>
        <end position="114"/>
    </location>
</feature>
<dbReference type="PANTHER" id="PTHR21666:SF270">
    <property type="entry name" value="MUREIN HYDROLASE ACTIVATOR ENVC"/>
    <property type="match status" value="1"/>
</dbReference>
<sequence length="424" mass="45397">MAGKVVPIKGGSVGSGYRSANRPDHRGVDFPASFGTPIYAAADGFVVRSGPATGFGNWIVLDHQRELGVDTVYGHMAARDLLVRAGDTVTAGQVIARVGSEGESSGPHLHFEVWGPPGRFGGADQNPSIWLRDARQPGTSAVPPLPQTKGDKQLIADVTVLTRNDSGWRDPNTCTHICQHTNQGPAFGSLEGLLGWCANPISEASYNLIVHGDGRIGRSNDDDYIPWAAGPISNRKGLHVCAMGYAEETREQWLSRPAQLDSLGEIWADWAVRHYIALQKVDGNQLRAGAEGVCGHGDTARAWGETNHTDPGVGFPYDVVLQIARDKINQEDGLSAADADRVVANLTEFIKGYLAPVISDVKDLREQVTGSRDLHYKDPERKVVDLQKSYPGLKILGNRTLPDTVAALAQAAGIKGAIDPKPGA</sequence>
<dbReference type="RefSeq" id="WP_197941450.1">
    <property type="nucleotide sequence ID" value="NZ_JAECSB010000069.1"/>
</dbReference>
<organism evidence="3 4">
    <name type="scientific">Rhodococcus erythropolis</name>
    <name type="common">Arthrobacter picolinophilus</name>
    <dbReference type="NCBI Taxonomy" id="1833"/>
    <lineage>
        <taxon>Bacteria</taxon>
        <taxon>Bacillati</taxon>
        <taxon>Actinomycetota</taxon>
        <taxon>Actinomycetes</taxon>
        <taxon>Mycobacteriales</taxon>
        <taxon>Nocardiaceae</taxon>
        <taxon>Rhodococcus</taxon>
        <taxon>Rhodococcus erythropolis group</taxon>
    </lineage>
</organism>
<protein>
    <submittedName>
        <fullName evidence="3">Peptidoglycan DD-metalloendopeptidase family protein</fullName>
    </submittedName>
</protein>
<feature type="domain" description="N-acetylmuramoyl-L-alanine amidase" evidence="1">
    <location>
        <begin position="192"/>
        <end position="312"/>
    </location>
</feature>
<evidence type="ECO:0000259" key="2">
    <source>
        <dbReference type="Pfam" id="PF01551"/>
    </source>
</evidence>
<dbReference type="Gene3D" id="2.70.70.10">
    <property type="entry name" value="Glucose Permease (Domain IIA)"/>
    <property type="match status" value="1"/>
</dbReference>
<dbReference type="InterPro" id="IPR016047">
    <property type="entry name" value="M23ase_b-sheet_dom"/>
</dbReference>
<dbReference type="EMBL" id="JAECSB010000069">
    <property type="protein sequence ID" value="MBH5144812.1"/>
    <property type="molecule type" value="Genomic_DNA"/>
</dbReference>
<proteinExistence type="predicted"/>
<evidence type="ECO:0000259" key="1">
    <source>
        <dbReference type="Pfam" id="PF01510"/>
    </source>
</evidence>
<dbReference type="Proteomes" id="UP000627573">
    <property type="component" value="Unassembled WGS sequence"/>
</dbReference>
<dbReference type="InterPro" id="IPR011055">
    <property type="entry name" value="Dup_hybrid_motif"/>
</dbReference>
<keyword evidence="4" id="KW-1185">Reference proteome</keyword>
<dbReference type="SUPFAM" id="SSF51261">
    <property type="entry name" value="Duplicated hybrid motif"/>
    <property type="match status" value="1"/>
</dbReference>